<keyword evidence="2" id="KW-1185">Reference proteome</keyword>
<proteinExistence type="predicted"/>
<accession>A0AAV2CXX7</accession>
<dbReference type="Proteomes" id="UP001497516">
    <property type="component" value="Chromosome 10"/>
</dbReference>
<organism evidence="1 2">
    <name type="scientific">Linum trigynum</name>
    <dbReference type="NCBI Taxonomy" id="586398"/>
    <lineage>
        <taxon>Eukaryota</taxon>
        <taxon>Viridiplantae</taxon>
        <taxon>Streptophyta</taxon>
        <taxon>Embryophyta</taxon>
        <taxon>Tracheophyta</taxon>
        <taxon>Spermatophyta</taxon>
        <taxon>Magnoliopsida</taxon>
        <taxon>eudicotyledons</taxon>
        <taxon>Gunneridae</taxon>
        <taxon>Pentapetalae</taxon>
        <taxon>rosids</taxon>
        <taxon>fabids</taxon>
        <taxon>Malpighiales</taxon>
        <taxon>Linaceae</taxon>
        <taxon>Linum</taxon>
    </lineage>
</organism>
<gene>
    <name evidence="1" type="ORF">LTRI10_LOCUS8115</name>
</gene>
<dbReference type="EMBL" id="OZ034814">
    <property type="protein sequence ID" value="CAL1360698.1"/>
    <property type="molecule type" value="Genomic_DNA"/>
</dbReference>
<protein>
    <submittedName>
        <fullName evidence="1">Uncharacterized protein</fullName>
    </submittedName>
</protein>
<evidence type="ECO:0000313" key="2">
    <source>
        <dbReference type="Proteomes" id="UP001497516"/>
    </source>
</evidence>
<sequence length="85" mass="9442">MDLELLSPPLLSSGLFLAYLASPFPERKRGEVRERGLGRHRDLVGVDSAAGFWEELEGRVDVGAARRTTAVWGGRDVKDGYERRA</sequence>
<evidence type="ECO:0000313" key="1">
    <source>
        <dbReference type="EMBL" id="CAL1360698.1"/>
    </source>
</evidence>
<dbReference type="AlphaFoldDB" id="A0AAV2CXX7"/>
<reference evidence="1 2" key="1">
    <citation type="submission" date="2024-04" db="EMBL/GenBank/DDBJ databases">
        <authorList>
            <person name="Fracassetti M."/>
        </authorList>
    </citation>
    <scope>NUCLEOTIDE SEQUENCE [LARGE SCALE GENOMIC DNA]</scope>
</reference>
<name>A0AAV2CXX7_9ROSI</name>